<dbReference type="SMART" id="SM00248">
    <property type="entry name" value="ANK"/>
    <property type="match status" value="2"/>
</dbReference>
<dbReference type="Pfam" id="PF23274">
    <property type="entry name" value="DUF7077"/>
    <property type="match status" value="1"/>
</dbReference>
<feature type="region of interest" description="Disordered" evidence="5">
    <location>
        <begin position="1448"/>
        <end position="1474"/>
    </location>
</feature>
<evidence type="ECO:0000256" key="1">
    <source>
        <dbReference type="ARBA" id="ARBA00004555"/>
    </source>
</evidence>
<evidence type="ECO:0000259" key="6">
    <source>
        <dbReference type="Pfam" id="PF01833"/>
    </source>
</evidence>
<dbReference type="Pfam" id="PF23036">
    <property type="entry name" value="TRAPPC10_1st"/>
    <property type="match status" value="3"/>
</dbReference>
<comment type="subcellular location">
    <subcellularLocation>
        <location evidence="1">Golgi apparatus</location>
    </subcellularLocation>
</comment>
<dbReference type="Gene3D" id="1.25.40.20">
    <property type="entry name" value="Ankyrin repeat-containing domain"/>
    <property type="match status" value="1"/>
</dbReference>
<feature type="repeat" description="ANK" evidence="4">
    <location>
        <begin position="1013"/>
        <end position="1045"/>
    </location>
</feature>
<feature type="domain" description="Trs130 NTS" evidence="10">
    <location>
        <begin position="2005"/>
        <end position="2105"/>
    </location>
</feature>
<feature type="repeat" description="ANK" evidence="4">
    <location>
        <begin position="980"/>
        <end position="1012"/>
    </location>
</feature>
<feature type="compositionally biased region" description="Polar residues" evidence="5">
    <location>
        <begin position="753"/>
        <end position="775"/>
    </location>
</feature>
<comment type="caution">
    <text evidence="12">The sequence shown here is derived from an EMBL/GenBank/DDBJ whole genome shotgun (WGS) entry which is preliminary data.</text>
</comment>
<feature type="domain" description="IPT/TIG" evidence="6">
    <location>
        <begin position="791"/>
        <end position="859"/>
    </location>
</feature>
<protein>
    <submittedName>
        <fullName evidence="12">Trafficking protein particle complex subunit 10</fullName>
    </submittedName>
</protein>
<dbReference type="Pfam" id="PF12796">
    <property type="entry name" value="Ank_2"/>
    <property type="match status" value="1"/>
</dbReference>
<evidence type="ECO:0000259" key="8">
    <source>
        <dbReference type="Pfam" id="PF23036"/>
    </source>
</evidence>
<evidence type="ECO:0000256" key="2">
    <source>
        <dbReference type="ARBA" id="ARBA00022448"/>
    </source>
</evidence>
<feature type="compositionally biased region" description="Polar residues" evidence="5">
    <location>
        <begin position="2787"/>
        <end position="2799"/>
    </location>
</feature>
<name>A0A093V171_TALMA</name>
<dbReference type="PROSITE" id="PS50088">
    <property type="entry name" value="ANK_REPEAT"/>
    <property type="match status" value="2"/>
</dbReference>
<feature type="region of interest" description="Disordered" evidence="5">
    <location>
        <begin position="571"/>
        <end position="719"/>
    </location>
</feature>
<organism evidence="12">
    <name type="scientific">Talaromyces marneffei PM1</name>
    <dbReference type="NCBI Taxonomy" id="1077442"/>
    <lineage>
        <taxon>Eukaryota</taxon>
        <taxon>Fungi</taxon>
        <taxon>Dikarya</taxon>
        <taxon>Ascomycota</taxon>
        <taxon>Pezizomycotina</taxon>
        <taxon>Eurotiomycetes</taxon>
        <taxon>Eurotiomycetidae</taxon>
        <taxon>Eurotiales</taxon>
        <taxon>Trichocomaceae</taxon>
        <taxon>Talaromyces</taxon>
        <taxon>Talaromyces sect. Talaromyces</taxon>
    </lineage>
</organism>
<feature type="domain" description="SPT23/MGA2-like DNA-binding" evidence="11">
    <location>
        <begin position="309"/>
        <end position="537"/>
    </location>
</feature>
<dbReference type="InterPro" id="IPR055505">
    <property type="entry name" value="DUF7077"/>
</dbReference>
<feature type="compositionally biased region" description="Acidic residues" evidence="5">
    <location>
        <begin position="1730"/>
        <end position="1739"/>
    </location>
</feature>
<feature type="domain" description="TRAPPC10/Trs130 N-terminal" evidence="8">
    <location>
        <begin position="1753"/>
        <end position="1790"/>
    </location>
</feature>
<dbReference type="InterPro" id="IPR002110">
    <property type="entry name" value="Ankyrin_rpt"/>
</dbReference>
<dbReference type="Pfam" id="PF01833">
    <property type="entry name" value="TIG"/>
    <property type="match status" value="1"/>
</dbReference>
<feature type="region of interest" description="Disordered" evidence="5">
    <location>
        <begin position="1256"/>
        <end position="1275"/>
    </location>
</feature>
<dbReference type="Pfam" id="PF24965">
    <property type="entry name" value="TRS130_4HB"/>
    <property type="match status" value="1"/>
</dbReference>
<dbReference type="PROSITE" id="PS50297">
    <property type="entry name" value="ANK_REP_REGION"/>
    <property type="match status" value="2"/>
</dbReference>
<feature type="region of interest" description="Disordered" evidence="5">
    <location>
        <begin position="739"/>
        <end position="776"/>
    </location>
</feature>
<dbReference type="EMBL" id="JPOX01000033">
    <property type="protein sequence ID" value="KFX43744.1"/>
    <property type="molecule type" value="Genomic_DNA"/>
</dbReference>
<dbReference type="Pfam" id="PF25603">
    <property type="entry name" value="SPT23_MGA2_DBD"/>
    <property type="match status" value="1"/>
</dbReference>
<dbReference type="Pfam" id="PF12584">
    <property type="entry name" value="TRAPPC10"/>
    <property type="match status" value="1"/>
</dbReference>
<feature type="domain" description="TRAPPC10/Trs130 C-terminal" evidence="7">
    <location>
        <begin position="2633"/>
        <end position="2817"/>
    </location>
</feature>
<keyword evidence="2" id="KW-0813">Transport</keyword>
<proteinExistence type="predicted"/>
<feature type="domain" description="DUF7077" evidence="9">
    <location>
        <begin position="2304"/>
        <end position="2423"/>
    </location>
</feature>
<evidence type="ECO:0000256" key="4">
    <source>
        <dbReference type="PROSITE-ProRule" id="PRU00023"/>
    </source>
</evidence>
<feature type="compositionally biased region" description="Polar residues" evidence="5">
    <location>
        <begin position="588"/>
        <end position="643"/>
    </location>
</feature>
<evidence type="ECO:0000313" key="12">
    <source>
        <dbReference type="EMBL" id="KFX43744.1"/>
    </source>
</evidence>
<dbReference type="GO" id="GO:0006891">
    <property type="term" value="P:intra-Golgi vesicle-mediated transport"/>
    <property type="evidence" value="ECO:0007669"/>
    <property type="project" value="TreeGrafter"/>
</dbReference>
<feature type="region of interest" description="Disordered" evidence="5">
    <location>
        <begin position="1102"/>
        <end position="1134"/>
    </location>
</feature>
<dbReference type="InterPro" id="IPR002909">
    <property type="entry name" value="IPT_dom"/>
</dbReference>
<keyword evidence="4" id="KW-0040">ANK repeat</keyword>
<dbReference type="PANTHER" id="PTHR13251">
    <property type="entry name" value="EPILEPSY HOLOPROSENCEPHALY CANDIDATE 1/TMEM1"/>
    <property type="match status" value="1"/>
</dbReference>
<evidence type="ECO:0000259" key="11">
    <source>
        <dbReference type="Pfam" id="PF25603"/>
    </source>
</evidence>
<feature type="compositionally biased region" description="Low complexity" evidence="5">
    <location>
        <begin position="670"/>
        <end position="684"/>
    </location>
</feature>
<feature type="region of interest" description="Disordered" evidence="5">
    <location>
        <begin position="1896"/>
        <end position="1929"/>
    </location>
</feature>
<feature type="region of interest" description="Disordered" evidence="5">
    <location>
        <begin position="2760"/>
        <end position="2799"/>
    </location>
</feature>
<dbReference type="InterPro" id="IPR056913">
    <property type="entry name" value="TRAPPC10/Trs130_N"/>
</dbReference>
<feature type="domain" description="TRAPPC10/Trs130 N-terminal" evidence="8">
    <location>
        <begin position="1401"/>
        <end position="1511"/>
    </location>
</feature>
<evidence type="ECO:0000256" key="3">
    <source>
        <dbReference type="ARBA" id="ARBA00023034"/>
    </source>
</evidence>
<feature type="region of interest" description="Disordered" evidence="5">
    <location>
        <begin position="57"/>
        <end position="127"/>
    </location>
</feature>
<sequence>MKPPEASSPVFATLDPTVLDTEMNGMYQDGDMDFINGGDYQHLSHDAGREFDDMFARSPQTTDNSGLYISPSEVSFKRQQQNPNSLKRPLAFSFDSPSDSAGDNSSPGSSAESTRDHARNSSISSVVHSEGAVKFENEGWQAFSMNKDNLFSLDTDFNGFDTKYTDIESSNRVMDSAFDFDSAASSPMPPNKDASQTNKKQKHSTKQVMTHHPASPFFSNSSREASPMTSRLHPNSLSISSSQWSGRSPSVIDDASAPVANATFAHNTPLHSNANMMIGQTEAQFGIPDYSMSPFYAKSVARVPSRPILHVHPTSLKSRVETQIPIRLTMYPLPAGVKKLRLPTHTISKPKFLAKPDVGRSPDILELHTSLVCTSAMQDKSKLERAYARARGEVVKRRTSIVSNTTDDNQEDDEDKPLEGGEVKICQGCIQRERKRASRKKQRKPGEDELFQKDEEKRVIVFNTNEIKEWLEPAKESTVTYTPPGAMQVELPMRIACYCRHQNEKNGFQVILTIKDHLDNVIAQAMTNSIMITDDHKTHAAGSSSATGNSSSVLADATQLPGTSVFISSSPQELTKAPVGGQEPFRISPSTDSQGLSQQMASQYSITSRPFATIPQNSGSSSASLTPRNGSRQTSPSEYAGTSNKRRKHSSSGKLPTGLTMTRLDSPQASSSTSSTVNSQVSNTHGYFSPTERPFATPIGVSGPFSNGPPTPSTNNENSYFNTVQQAQNLDGLAQFLSTPSSAHASRPGSPGLTASRNIFSEPTHNLSSGPNPVNQAWPHLTNAGNRLPTIIHKLVPAEGSTTGGTEVTLLGSGFYPGMEVVFGDTLATTTTFWGDKCLNCLTPPALQPGLVPVVFKHEHPTFGQAPQTQPILPKQQHFFRYVDDRELQMYRLALSILGQKLRNPSDAFQTAQRIMGGDQVALWNLQNDIQGGSNGQRQIPNLNVQGQTSDLDSRMLTYLEFIDLDDSPRAPRYNSKSSSGQTLLHFASSLGLTRFVAGLLARGATPDVQDKNGHTPMHFAALSGHAHIVHRLRLAGADAMARSIRGFTSADIATSLPAHQAALIPARHYRSRSVGSSPSLRRRPSSSASLNSFWEASSASESFNLAQEQSDDEGTTESDEDETNVFISSSRRSSIHQDAGSSLYYTRSREDSVHVDNVNPEVTANDETETGRNTAPPASLVAWRNQLATQIHQFQQSVGRAFPNLPALPPMPPMPAMPALPDYQAYPMMRRISNLVPHRPGSSWSSKDGWWEMFTGNSSPTTAPENANEPPAYDELYPHQEADEDRDLELKKTSLLRAATDAALDQHFEDHAGPSNSNGETEESEEELTDIRIGRRTVISRQQQEQLKKQQARKMKGLRKDKNLFFFWGHNIPAKMWSVQALRNYWEASQLRKTSGGHLSCTDPFGLFSDVQAVLAPRLPLKNLHWKSPTRPARSIESLNLDLVAAQPPASPDEKRSSNDSTPSATAPLRRHQIPGLRQTPYLRIYLLKCDDNEVYKASSRKLIREWMKAYSFSSQTSSGSSGGGGGGGGGQDNHDACEWLILHVLQDGDAPEKATSKWPGRGSTSVLEKVKADFNGSSKTAVDRVAQIRLPSQTGKSQDHSEFVDQLNDLVDKIKQAILTSFDLRVTQYEEDIREKDSQRSLPGWNFCTFFILKEGLARGFENVGLLEDALVGYDELAAGLESAVTDYLSGTGDQHGGGFLDYSSDSKEKALSALEASKQQKPVQDGENGDAAETETDISPVLPQEYFPLDSSKKPYREMILANNISVFDFRAYVFSRQLNLLLKAAKAPFLQGKQDSGPAVAGADDLSLLAEVCDRAMEFIIMAARTLRYDIERALSEVKEEIGSAQKTAVIDDLVSSWTYAASCQILSQTSTPSFTLSESSLRKTGSALTSSVAPADSRSNIPKRSSSLVTAGTVPGAKQPPANKTGVEALASGRGELYQLGRGVLEEMGKRRGWTHKWGDLDLLFDESNIPGDDMEDVSLDDSGANGKIENAEYTAAISYNAKSLSLPVLQNALRSRKNFYSLYEVFTDYMFRHYISANQIRSSKAAMTDIAVLRFRHKDYESAAFLFRQIAPFYESSHWISIEGAILELYIRCLKEFDRNDEYVRTMLRLLSLYASYTQSNLSPRQKASLAVSDTSFESNVSPYVEELLQASKSIAKEVNVPLSSFFGDLVVDPEIKHYEDKDGFQMHIKLRCLLDKDIVADSIKIRLVGAPGTLSNEVWLENTGDIKIKSKTTRLSIDSSTTLQGKLFVDRIEIRVQNLVFIHSGHGASSSLPPGFRESEPAEAETRPFIWCYPPTHGLEARLAAPRSINLEELRTFEIELDSGRNNISNGLLRIRPATAGLRLRTSDIVVISGDIELTSNTESGSIEFVNLAQDTCIRFRVPYTVDENHTILSARLEVAYETDAGRFTYISTSSVVSTLPISVNVQDIFRDDVLFSRFTVSPAMLVPLRILGCDIPESDVYEAQSGVKGALALDVFPKQPASIIYKIKPKGGRAPAANSTAKRNSLRLTVRYMCIDDECLLLVRQKFSSALAQSKYKSLARLLTPHIVDAFREQLSTSDMESIGLLREMNMLSYKNVHWDVVLKGLRESLREEVRSWLVKWHQDNLVSSLPEDNESELARHIVIPVEVPEIQVVHTAELRLSTTDSNTPTHAAVGHMIPAELILYHTRRWCSQQTEKQESGGQLEFAYELHVNQDQWLIGGRRRGNFTATEGEIKKFAIMLLPQKAGHLLLPSLEIKTFVVGSTSTAAGANTSTTMTVGPASSTTPSSVTSPASAMTTNAPSASWTQQQRRQVPNEVDYKNHAETILVLPDLRKTTVSLESGNPGLIESESRIAV</sequence>
<dbReference type="InterPro" id="IPR057962">
    <property type="entry name" value="SPT23_MGA2_DBD"/>
</dbReference>
<dbReference type="SUPFAM" id="SSF48403">
    <property type="entry name" value="Ankyrin repeat"/>
    <property type="match status" value="1"/>
</dbReference>
<dbReference type="GO" id="GO:1990071">
    <property type="term" value="C:TRAPPII protein complex"/>
    <property type="evidence" value="ECO:0007669"/>
    <property type="project" value="InterPro"/>
</dbReference>
<evidence type="ECO:0000259" key="9">
    <source>
        <dbReference type="Pfam" id="PF23274"/>
    </source>
</evidence>
<reference evidence="12" key="1">
    <citation type="journal article" date="2014" name="PLoS Genet.">
        <title>Signature Gene Expression Reveals Novel Clues to the Molecular Mechanisms of Dimorphic Transition in Penicillium marneffei.</title>
        <authorList>
            <person name="Yang E."/>
            <person name="Wang G."/>
            <person name="Cai J."/>
            <person name="Woo P.C."/>
            <person name="Lau S.K."/>
            <person name="Yuen K.-Y."/>
            <person name="Chow W.-N."/>
            <person name="Lin X."/>
        </authorList>
    </citation>
    <scope>NUCLEOTIDE SEQUENCE [LARGE SCALE GENOMIC DNA]</scope>
    <source>
        <strain evidence="12">PM1</strain>
    </source>
</reference>
<dbReference type="InterPro" id="IPR014756">
    <property type="entry name" value="Ig_E-set"/>
</dbReference>
<feature type="region of interest" description="Disordered" evidence="5">
    <location>
        <begin position="1309"/>
        <end position="1331"/>
    </location>
</feature>
<gene>
    <name evidence="12" type="ORF">GQ26_0330740</name>
</gene>
<dbReference type="HOGENOM" id="CLU_226689_0_0_1"/>
<dbReference type="CDD" id="cd00102">
    <property type="entry name" value="IPT"/>
    <property type="match status" value="1"/>
</dbReference>
<accession>A0A093V171</accession>
<evidence type="ECO:0000256" key="5">
    <source>
        <dbReference type="SAM" id="MobiDB-lite"/>
    </source>
</evidence>
<feature type="compositionally biased region" description="Low complexity" evidence="5">
    <location>
        <begin position="2760"/>
        <end position="2786"/>
    </location>
</feature>
<feature type="domain" description="TRAPPC10/Trs130 N-terminal" evidence="8">
    <location>
        <begin position="1536"/>
        <end position="1692"/>
    </location>
</feature>
<dbReference type="Gene3D" id="2.60.40.10">
    <property type="entry name" value="Immunoglobulins"/>
    <property type="match status" value="1"/>
</dbReference>
<feature type="region of interest" description="Disordered" evidence="5">
    <location>
        <begin position="1718"/>
        <end position="1740"/>
    </location>
</feature>
<feature type="compositionally biased region" description="Acidic residues" evidence="5">
    <location>
        <begin position="1110"/>
        <end position="1124"/>
    </location>
</feature>
<feature type="region of interest" description="Disordered" evidence="5">
    <location>
        <begin position="1146"/>
        <end position="1174"/>
    </location>
</feature>
<feature type="compositionally biased region" description="Polar residues" evidence="5">
    <location>
        <begin position="1256"/>
        <end position="1266"/>
    </location>
</feature>
<dbReference type="Pfam" id="PF24967">
    <property type="entry name" value="NTS_TR130"/>
    <property type="match status" value="1"/>
</dbReference>
<feature type="region of interest" description="Disordered" evidence="5">
    <location>
        <begin position="180"/>
        <end position="247"/>
    </location>
</feature>
<feature type="compositionally biased region" description="Polar residues" evidence="5">
    <location>
        <begin position="95"/>
        <end position="112"/>
    </location>
</feature>
<feature type="compositionally biased region" description="Polar residues" evidence="5">
    <location>
        <begin position="58"/>
        <end position="67"/>
    </location>
</feature>
<dbReference type="SUPFAM" id="SSF81296">
    <property type="entry name" value="E set domains"/>
    <property type="match status" value="1"/>
</dbReference>
<dbReference type="InterPro" id="IPR056916">
    <property type="entry name" value="NTS_TR130"/>
</dbReference>
<feature type="compositionally biased region" description="Polar residues" evidence="5">
    <location>
        <begin position="1896"/>
        <end position="1915"/>
    </location>
</feature>
<evidence type="ECO:0000259" key="10">
    <source>
        <dbReference type="Pfam" id="PF24967"/>
    </source>
</evidence>
<feature type="compositionally biased region" description="Polar residues" evidence="5">
    <location>
        <begin position="217"/>
        <end position="247"/>
    </location>
</feature>
<evidence type="ECO:0000259" key="7">
    <source>
        <dbReference type="Pfam" id="PF12584"/>
    </source>
</evidence>
<dbReference type="PANTHER" id="PTHR13251:SF3">
    <property type="entry name" value="TRAFFICKING PROTEIN PARTICLE COMPLEX SUBUNIT 10"/>
    <property type="match status" value="1"/>
</dbReference>
<keyword evidence="3" id="KW-0333">Golgi apparatus</keyword>
<dbReference type="InterPro" id="IPR022233">
    <property type="entry name" value="TRAPPC10/Trs130_C"/>
</dbReference>
<dbReference type="GO" id="GO:0005829">
    <property type="term" value="C:cytosol"/>
    <property type="evidence" value="ECO:0007669"/>
    <property type="project" value="GOC"/>
</dbReference>
<feature type="compositionally biased region" description="Polar residues" evidence="5">
    <location>
        <begin position="659"/>
        <end position="669"/>
    </location>
</feature>
<dbReference type="InterPro" id="IPR013783">
    <property type="entry name" value="Ig-like_fold"/>
</dbReference>
<dbReference type="InterPro" id="IPR045126">
    <property type="entry name" value="TRAPPC10/Trs130"/>
</dbReference>
<dbReference type="InterPro" id="IPR036770">
    <property type="entry name" value="Ankyrin_rpt-contain_sf"/>
</dbReference>
<feature type="region of interest" description="Disordered" evidence="5">
    <location>
        <begin position="399"/>
        <end position="419"/>
    </location>
</feature>
<dbReference type="eggNOG" id="KOG1931">
    <property type="taxonomic scope" value="Eukaryota"/>
</dbReference>
<dbReference type="GO" id="GO:0034498">
    <property type="term" value="P:early endosome to Golgi transport"/>
    <property type="evidence" value="ECO:0007669"/>
    <property type="project" value="TreeGrafter"/>
</dbReference>